<keyword evidence="3" id="KW-1185">Reference proteome</keyword>
<evidence type="ECO:0000256" key="1">
    <source>
        <dbReference type="SAM" id="SignalP"/>
    </source>
</evidence>
<gene>
    <name evidence="2" type="ORF">K458DRAFT_491738</name>
</gene>
<name>A0A6G1IHI7_9PLEO</name>
<proteinExistence type="predicted"/>
<keyword evidence="1" id="KW-0732">Signal</keyword>
<organism evidence="2 3">
    <name type="scientific">Lentithecium fluviatile CBS 122367</name>
    <dbReference type="NCBI Taxonomy" id="1168545"/>
    <lineage>
        <taxon>Eukaryota</taxon>
        <taxon>Fungi</taxon>
        <taxon>Dikarya</taxon>
        <taxon>Ascomycota</taxon>
        <taxon>Pezizomycotina</taxon>
        <taxon>Dothideomycetes</taxon>
        <taxon>Pleosporomycetidae</taxon>
        <taxon>Pleosporales</taxon>
        <taxon>Massarineae</taxon>
        <taxon>Lentitheciaceae</taxon>
        <taxon>Lentithecium</taxon>
    </lineage>
</organism>
<dbReference type="EMBL" id="MU005620">
    <property type="protein sequence ID" value="KAF2677696.1"/>
    <property type="molecule type" value="Genomic_DNA"/>
</dbReference>
<evidence type="ECO:0008006" key="4">
    <source>
        <dbReference type="Google" id="ProtNLM"/>
    </source>
</evidence>
<evidence type="ECO:0000313" key="3">
    <source>
        <dbReference type="Proteomes" id="UP000799291"/>
    </source>
</evidence>
<reference evidence="2" key="1">
    <citation type="journal article" date="2020" name="Stud. Mycol.">
        <title>101 Dothideomycetes genomes: a test case for predicting lifestyles and emergence of pathogens.</title>
        <authorList>
            <person name="Haridas S."/>
            <person name="Albert R."/>
            <person name="Binder M."/>
            <person name="Bloem J."/>
            <person name="Labutti K."/>
            <person name="Salamov A."/>
            <person name="Andreopoulos B."/>
            <person name="Baker S."/>
            <person name="Barry K."/>
            <person name="Bills G."/>
            <person name="Bluhm B."/>
            <person name="Cannon C."/>
            <person name="Castanera R."/>
            <person name="Culley D."/>
            <person name="Daum C."/>
            <person name="Ezra D."/>
            <person name="Gonzalez J."/>
            <person name="Henrissat B."/>
            <person name="Kuo A."/>
            <person name="Liang C."/>
            <person name="Lipzen A."/>
            <person name="Lutzoni F."/>
            <person name="Magnuson J."/>
            <person name="Mondo S."/>
            <person name="Nolan M."/>
            <person name="Ohm R."/>
            <person name="Pangilinan J."/>
            <person name="Park H.-J."/>
            <person name="Ramirez L."/>
            <person name="Alfaro M."/>
            <person name="Sun H."/>
            <person name="Tritt A."/>
            <person name="Yoshinaga Y."/>
            <person name="Zwiers L.-H."/>
            <person name="Turgeon B."/>
            <person name="Goodwin S."/>
            <person name="Spatafora J."/>
            <person name="Crous P."/>
            <person name="Grigoriev I."/>
        </authorList>
    </citation>
    <scope>NUCLEOTIDE SEQUENCE</scope>
    <source>
        <strain evidence="2">CBS 122367</strain>
    </source>
</reference>
<feature type="chain" id="PRO_5026060533" description="Ubiquitin 3 binding protein But2 C-terminal domain-containing protein" evidence="1">
    <location>
        <begin position="18"/>
        <end position="190"/>
    </location>
</feature>
<dbReference type="Proteomes" id="UP000799291">
    <property type="component" value="Unassembled WGS sequence"/>
</dbReference>
<dbReference type="AlphaFoldDB" id="A0A6G1IHI7"/>
<accession>A0A6G1IHI7</accession>
<feature type="signal peptide" evidence="1">
    <location>
        <begin position="1"/>
        <end position="17"/>
    </location>
</feature>
<evidence type="ECO:0000313" key="2">
    <source>
        <dbReference type="EMBL" id="KAF2677696.1"/>
    </source>
</evidence>
<dbReference type="OrthoDB" id="5356630at2759"/>
<sequence>MKFSACALLALIGLASTTPVPLSTDVPVPVGWPGYKELVKPKFVSTYDIPSGTLAYSPRITFVYFDQLTTITTFDVPASLSGRKCRLGFWLDSLNYRWNLRPNTVLQLFSSSEVPPQANSDHWNPGNKRDQLYGNLKVQRIGDAYVEDWPRLLENFTCPTPGLHAFELVAKWNGGVTYDTVHSGLYLRPI</sequence>
<protein>
    <recommendedName>
        <fullName evidence="4">Ubiquitin 3 binding protein But2 C-terminal domain-containing protein</fullName>
    </recommendedName>
</protein>